<organism evidence="1 2">
    <name type="scientific">Araneus ventricosus</name>
    <name type="common">Orbweaver spider</name>
    <name type="synonym">Epeira ventricosa</name>
    <dbReference type="NCBI Taxonomy" id="182803"/>
    <lineage>
        <taxon>Eukaryota</taxon>
        <taxon>Metazoa</taxon>
        <taxon>Ecdysozoa</taxon>
        <taxon>Arthropoda</taxon>
        <taxon>Chelicerata</taxon>
        <taxon>Arachnida</taxon>
        <taxon>Araneae</taxon>
        <taxon>Araneomorphae</taxon>
        <taxon>Entelegynae</taxon>
        <taxon>Araneoidea</taxon>
        <taxon>Araneidae</taxon>
        <taxon>Araneus</taxon>
    </lineage>
</organism>
<gene>
    <name evidence="1" type="ORF">AVEN_185829_1</name>
</gene>
<evidence type="ECO:0000313" key="2">
    <source>
        <dbReference type="Proteomes" id="UP000499080"/>
    </source>
</evidence>
<dbReference type="Proteomes" id="UP000499080">
    <property type="component" value="Unassembled WGS sequence"/>
</dbReference>
<proteinExistence type="predicted"/>
<comment type="caution">
    <text evidence="1">The sequence shown here is derived from an EMBL/GenBank/DDBJ whole genome shotgun (WGS) entry which is preliminary data.</text>
</comment>
<dbReference type="AlphaFoldDB" id="A0A4Y2I463"/>
<accession>A0A4Y2I463</accession>
<dbReference type="EMBL" id="BGPR01002347">
    <property type="protein sequence ID" value="GBM71966.1"/>
    <property type="molecule type" value="Genomic_DNA"/>
</dbReference>
<reference evidence="1 2" key="1">
    <citation type="journal article" date="2019" name="Sci. Rep.">
        <title>Orb-weaving spider Araneus ventricosus genome elucidates the spidroin gene catalogue.</title>
        <authorList>
            <person name="Kono N."/>
            <person name="Nakamura H."/>
            <person name="Ohtoshi R."/>
            <person name="Moran D.A.P."/>
            <person name="Shinohara A."/>
            <person name="Yoshida Y."/>
            <person name="Fujiwara M."/>
            <person name="Mori M."/>
            <person name="Tomita M."/>
            <person name="Arakawa K."/>
        </authorList>
    </citation>
    <scope>NUCLEOTIDE SEQUENCE [LARGE SCALE GENOMIC DNA]</scope>
</reference>
<keyword evidence="2" id="KW-1185">Reference proteome</keyword>
<sequence>MHGTLLCGQSLAFGFTSSPEQRHLDALLEEKRLFFETISLRKSFCGCIVKQSDTQDNGELRFIHKYTRKHVAHVTGTIGLAQTDRNSLVITVTALLETQTVSKSLMMTATVLSIALRSPVFQHRIRNSKVVPVDQQHYRDPSAVFYALLDPP</sequence>
<name>A0A4Y2I463_ARAVE</name>
<protein>
    <submittedName>
        <fullName evidence="1">Uncharacterized protein</fullName>
    </submittedName>
</protein>
<evidence type="ECO:0000313" key="1">
    <source>
        <dbReference type="EMBL" id="GBM71966.1"/>
    </source>
</evidence>